<accession>A0A2G9XD46</accession>
<dbReference type="Gene3D" id="3.40.1440.10">
    <property type="entry name" value="GIY-YIG endonuclease"/>
    <property type="match status" value="1"/>
</dbReference>
<sequence>MSWYTYILLCDQKTYYIGLTNNITNRLSSHKRRENIGTKEFSDIQLIYKEEYPTRKLAEKR</sequence>
<dbReference type="Pfam" id="PF01541">
    <property type="entry name" value="GIY-YIG"/>
    <property type="match status" value="1"/>
</dbReference>
<organism evidence="2 3">
    <name type="scientific">candidate division WWE3 bacterium CG23_combo_of_CG06-09_8_20_14_all_40_14</name>
    <dbReference type="NCBI Taxonomy" id="1975095"/>
    <lineage>
        <taxon>Bacteria</taxon>
        <taxon>Katanobacteria</taxon>
    </lineage>
</organism>
<evidence type="ECO:0000259" key="1">
    <source>
        <dbReference type="PROSITE" id="PS50164"/>
    </source>
</evidence>
<dbReference type="AlphaFoldDB" id="A0A2G9XD46"/>
<gene>
    <name evidence="2" type="ORF">COX53_00185</name>
</gene>
<reference evidence="2 3" key="1">
    <citation type="submission" date="2017-09" db="EMBL/GenBank/DDBJ databases">
        <title>Depth-based differentiation of microbial function through sediment-hosted aquifers and enrichment of novel symbionts in the deep terrestrial subsurface.</title>
        <authorList>
            <person name="Probst A.J."/>
            <person name="Ladd B."/>
            <person name="Jarett J.K."/>
            <person name="Geller-Mcgrath D.E."/>
            <person name="Sieber C.M."/>
            <person name="Emerson J.B."/>
            <person name="Anantharaman K."/>
            <person name="Thomas B.C."/>
            <person name="Malmstrom R."/>
            <person name="Stieglmeier M."/>
            <person name="Klingl A."/>
            <person name="Woyke T."/>
            <person name="Ryan C.M."/>
            <person name="Banfield J.F."/>
        </authorList>
    </citation>
    <scope>NUCLEOTIDE SEQUENCE [LARGE SCALE GENOMIC DNA]</scope>
    <source>
        <strain evidence="2">CG23_combo_of_CG06-09_8_20_14_all_40_14</strain>
    </source>
</reference>
<dbReference type="PROSITE" id="PS50164">
    <property type="entry name" value="GIY_YIG"/>
    <property type="match status" value="1"/>
</dbReference>
<dbReference type="EMBL" id="PCQY01000003">
    <property type="protein sequence ID" value="PIP04857.1"/>
    <property type="molecule type" value="Genomic_DNA"/>
</dbReference>
<dbReference type="SUPFAM" id="SSF82771">
    <property type="entry name" value="GIY-YIG endonuclease"/>
    <property type="match status" value="1"/>
</dbReference>
<dbReference type="InterPro" id="IPR000305">
    <property type="entry name" value="GIY-YIG_endonuc"/>
</dbReference>
<evidence type="ECO:0000313" key="3">
    <source>
        <dbReference type="Proteomes" id="UP000231388"/>
    </source>
</evidence>
<dbReference type="Proteomes" id="UP000231388">
    <property type="component" value="Unassembled WGS sequence"/>
</dbReference>
<proteinExistence type="predicted"/>
<protein>
    <recommendedName>
        <fullName evidence="1">GIY-YIG domain-containing protein</fullName>
    </recommendedName>
</protein>
<feature type="domain" description="GIY-YIG" evidence="1">
    <location>
        <begin position="1"/>
        <end position="61"/>
    </location>
</feature>
<name>A0A2G9XD46_UNCKA</name>
<evidence type="ECO:0000313" key="2">
    <source>
        <dbReference type="EMBL" id="PIP04857.1"/>
    </source>
</evidence>
<dbReference type="InterPro" id="IPR035901">
    <property type="entry name" value="GIY-YIG_endonuc_sf"/>
</dbReference>
<comment type="caution">
    <text evidence="2">The sequence shown here is derived from an EMBL/GenBank/DDBJ whole genome shotgun (WGS) entry which is preliminary data.</text>
</comment>